<protein>
    <recommendedName>
        <fullName evidence="3">2-oxo-4-hydroxy-4-carboxy-5-ureidoimidazoline decarboxylase</fullName>
        <ecNumber evidence="3">4.1.1.97</ecNumber>
    </recommendedName>
</protein>
<gene>
    <name evidence="9" type="primary">uraD</name>
    <name evidence="9" type="ORF">FHP29_14755</name>
</gene>
<dbReference type="InterPro" id="IPR018020">
    <property type="entry name" value="OHCU_decarboxylase"/>
</dbReference>
<evidence type="ECO:0000259" key="8">
    <source>
        <dbReference type="Pfam" id="PF09349"/>
    </source>
</evidence>
<feature type="region of interest" description="Disordered" evidence="7">
    <location>
        <begin position="73"/>
        <end position="94"/>
    </location>
</feature>
<accession>A0A5C4VRV9</accession>
<keyword evidence="5" id="KW-0210">Decarboxylase</keyword>
<proteinExistence type="predicted"/>
<reference evidence="9 10" key="1">
    <citation type="journal article" date="2016" name="Int. J. Syst. Evol. Microbiol.">
        <title>Nocardioides albidus sp. nov., an actinobacterium isolated from garden soil.</title>
        <authorList>
            <person name="Singh H."/>
            <person name="Du J."/>
            <person name="Trinh H."/>
            <person name="Won K."/>
            <person name="Yang J.E."/>
            <person name="Yin C."/>
            <person name="Kook M."/>
            <person name="Yi T.H."/>
        </authorList>
    </citation>
    <scope>NUCLEOTIDE SEQUENCE [LARGE SCALE GENOMIC DNA]</scope>
    <source>
        <strain evidence="9 10">CCTCC AB 2015297</strain>
    </source>
</reference>
<evidence type="ECO:0000256" key="1">
    <source>
        <dbReference type="ARBA" id="ARBA00001163"/>
    </source>
</evidence>
<dbReference type="EC" id="4.1.1.97" evidence="3"/>
<evidence type="ECO:0000256" key="4">
    <source>
        <dbReference type="ARBA" id="ARBA00022631"/>
    </source>
</evidence>
<dbReference type="PANTHER" id="PTHR43466">
    <property type="entry name" value="2-OXO-4-HYDROXY-4-CARBOXY-5-UREIDOIMIDAZOLINE DECARBOXYLASE-RELATED"/>
    <property type="match status" value="1"/>
</dbReference>
<dbReference type="InterPro" id="IPR017595">
    <property type="entry name" value="OHCU_decarboxylase-2"/>
</dbReference>
<dbReference type="GO" id="GO:0019628">
    <property type="term" value="P:urate catabolic process"/>
    <property type="evidence" value="ECO:0007669"/>
    <property type="project" value="TreeGrafter"/>
</dbReference>
<evidence type="ECO:0000256" key="7">
    <source>
        <dbReference type="SAM" id="MobiDB-lite"/>
    </source>
</evidence>
<dbReference type="NCBIfam" id="NF010372">
    <property type="entry name" value="PRK13798.1"/>
    <property type="match status" value="1"/>
</dbReference>
<dbReference type="GO" id="GO:0051997">
    <property type="term" value="F:2-oxo-4-hydroxy-4-carboxy-5-ureidoimidazoline decarboxylase activity"/>
    <property type="evidence" value="ECO:0007669"/>
    <property type="project" value="UniProtKB-EC"/>
</dbReference>
<keyword evidence="4" id="KW-0659">Purine metabolism</keyword>
<keyword evidence="10" id="KW-1185">Reference proteome</keyword>
<evidence type="ECO:0000313" key="10">
    <source>
        <dbReference type="Proteomes" id="UP000313231"/>
    </source>
</evidence>
<dbReference type="PANTHER" id="PTHR43466:SF1">
    <property type="entry name" value="2-OXO-4-HYDROXY-4-CARBOXY-5-UREIDOIMIDAZOLINE DECARBOXYLASE-RELATED"/>
    <property type="match status" value="1"/>
</dbReference>
<evidence type="ECO:0000256" key="6">
    <source>
        <dbReference type="ARBA" id="ARBA00023239"/>
    </source>
</evidence>
<name>A0A5C4VRV9_9ACTN</name>
<dbReference type="RefSeq" id="WP_139623613.1">
    <property type="nucleotide sequence ID" value="NZ_VDMP01000025.1"/>
</dbReference>
<dbReference type="GO" id="GO:0006144">
    <property type="term" value="P:purine nucleobase metabolic process"/>
    <property type="evidence" value="ECO:0007669"/>
    <property type="project" value="UniProtKB-KW"/>
</dbReference>
<evidence type="ECO:0000256" key="2">
    <source>
        <dbReference type="ARBA" id="ARBA00004754"/>
    </source>
</evidence>
<evidence type="ECO:0000313" key="9">
    <source>
        <dbReference type="EMBL" id="TNM38501.1"/>
    </source>
</evidence>
<dbReference type="SUPFAM" id="SSF158694">
    <property type="entry name" value="UraD-Like"/>
    <property type="match status" value="1"/>
</dbReference>
<evidence type="ECO:0000256" key="3">
    <source>
        <dbReference type="ARBA" id="ARBA00012257"/>
    </source>
</evidence>
<feature type="domain" description="Oxo-4-hydroxy-4-carboxy-5-ureidoimidazoline decarboxylase" evidence="8">
    <location>
        <begin position="7"/>
        <end position="159"/>
    </location>
</feature>
<dbReference type="InterPro" id="IPR036778">
    <property type="entry name" value="OHCU_decarboxylase_sf"/>
</dbReference>
<dbReference type="AlphaFoldDB" id="A0A5C4VRV9"/>
<comment type="caution">
    <text evidence="9">The sequence shown here is derived from an EMBL/GenBank/DDBJ whole genome shotgun (WGS) entry which is preliminary data.</text>
</comment>
<organism evidence="9 10">
    <name type="scientific">Nocardioides albidus</name>
    <dbReference type="NCBI Taxonomy" id="1517589"/>
    <lineage>
        <taxon>Bacteria</taxon>
        <taxon>Bacillati</taxon>
        <taxon>Actinomycetota</taxon>
        <taxon>Actinomycetes</taxon>
        <taxon>Propionibacteriales</taxon>
        <taxon>Nocardioidaceae</taxon>
        <taxon>Nocardioides</taxon>
    </lineage>
</organism>
<dbReference type="NCBIfam" id="TIGR03180">
    <property type="entry name" value="UraD_2"/>
    <property type="match status" value="1"/>
</dbReference>
<comment type="pathway">
    <text evidence="2">Purine metabolism; urate degradation; (S)-allantoin from urate: step 3/3.</text>
</comment>
<dbReference type="Pfam" id="PF09349">
    <property type="entry name" value="OHCU_decarbox"/>
    <property type="match status" value="1"/>
</dbReference>
<evidence type="ECO:0000256" key="5">
    <source>
        <dbReference type="ARBA" id="ARBA00022793"/>
    </source>
</evidence>
<dbReference type="OrthoDB" id="5243781at2"/>
<dbReference type="Proteomes" id="UP000313231">
    <property type="component" value="Unassembled WGS sequence"/>
</dbReference>
<dbReference type="EMBL" id="VDMP01000025">
    <property type="protein sequence ID" value="TNM38501.1"/>
    <property type="molecule type" value="Genomic_DNA"/>
</dbReference>
<keyword evidence="6 9" id="KW-0456">Lyase</keyword>
<dbReference type="Gene3D" id="1.10.3330.10">
    <property type="entry name" value="Oxo-4-hydroxy-4-carboxy-5-ureidoimidazoline decarboxylase"/>
    <property type="match status" value="1"/>
</dbReference>
<sequence length="172" mass="18503">MDLDLFNAAPPDDLRPALSACCDVPRWVDAILDARPYADGAAVLRTADAAGRELTPAEVDRALAAHPRIGERAEGESTEAAWSRREQAGVGTDRTTAQALADGNRAYEERFGRVFLICASGLSAEQILASLRERLDNDPATESAVVADELRKIALLRLERVLSTESAEEVSA</sequence>
<comment type="catalytic activity">
    <reaction evidence="1">
        <text>5-hydroxy-2-oxo-4-ureido-2,5-dihydro-1H-imidazole-5-carboxylate + H(+) = (S)-allantoin + CO2</text>
        <dbReference type="Rhea" id="RHEA:26301"/>
        <dbReference type="ChEBI" id="CHEBI:15378"/>
        <dbReference type="ChEBI" id="CHEBI:15678"/>
        <dbReference type="ChEBI" id="CHEBI:16526"/>
        <dbReference type="ChEBI" id="CHEBI:58639"/>
        <dbReference type="EC" id="4.1.1.97"/>
    </reaction>
</comment>